<organism evidence="3 4">
    <name type="scientific">Tetragenococcus halophilus</name>
    <name type="common">Pediococcus halophilus</name>
    <dbReference type="NCBI Taxonomy" id="51669"/>
    <lineage>
        <taxon>Bacteria</taxon>
        <taxon>Bacillati</taxon>
        <taxon>Bacillota</taxon>
        <taxon>Bacilli</taxon>
        <taxon>Lactobacillales</taxon>
        <taxon>Enterococcaceae</taxon>
        <taxon>Tetragenococcus</taxon>
    </lineage>
</organism>
<dbReference type="RefSeq" id="WP_103892678.1">
    <property type="nucleotide sequence ID" value="NZ_CP027768.1"/>
</dbReference>
<dbReference type="InterPro" id="IPR050194">
    <property type="entry name" value="Glycosyltransferase_grp1"/>
</dbReference>
<dbReference type="PANTHER" id="PTHR45947:SF3">
    <property type="entry name" value="SULFOQUINOVOSYL TRANSFERASE SQD2"/>
    <property type="match status" value="1"/>
</dbReference>
<dbReference type="GO" id="GO:0016757">
    <property type="term" value="F:glycosyltransferase activity"/>
    <property type="evidence" value="ECO:0007669"/>
    <property type="project" value="InterPro"/>
</dbReference>
<accession>A0A3G5FKN3</accession>
<dbReference type="EMBL" id="CP027768">
    <property type="protein sequence ID" value="AYW50917.1"/>
    <property type="molecule type" value="Genomic_DNA"/>
</dbReference>
<dbReference type="Proteomes" id="UP000280475">
    <property type="component" value="Chromosome"/>
</dbReference>
<dbReference type="InterPro" id="IPR001296">
    <property type="entry name" value="Glyco_trans_1"/>
</dbReference>
<reference evidence="3 4" key="1">
    <citation type="journal article" date="2012" name="Int. J. Syst. Evol. Microbiol.">
        <title>Characterization of Tetragenococcus strains from sugar thick juice reveals a novel species, Tetragenococcus osmophilus sp. nov., and divides Tetragenococcus halophilus into two subspecies, T. halophilus subsp. halophilus subsp. nov. and T. halophilus subsp. flandriensis subsp. nov.</title>
        <authorList>
            <person name="Juste A."/>
            <person name="Van Trappen S."/>
            <person name="Verreth C."/>
            <person name="Cleenwerck I."/>
            <person name="De Vos P."/>
            <person name="Lievens B."/>
            <person name="Willems K.A."/>
        </authorList>
    </citation>
    <scope>NUCLEOTIDE SEQUENCE [LARGE SCALE GENOMIC DNA]</scope>
    <source>
        <strain evidence="3 4">LMG 26042</strain>
    </source>
</reference>
<dbReference type="Pfam" id="PF00534">
    <property type="entry name" value="Glycos_transf_1"/>
    <property type="match status" value="1"/>
</dbReference>
<gene>
    <name evidence="3" type="ORF">C7H83_10785</name>
</gene>
<dbReference type="AlphaFoldDB" id="A0A3G5FKN3"/>
<keyword evidence="3" id="KW-0808">Transferase</keyword>
<dbReference type="SUPFAM" id="SSF53756">
    <property type="entry name" value="UDP-Glycosyltransferase/glycogen phosphorylase"/>
    <property type="match status" value="1"/>
</dbReference>
<proteinExistence type="predicted"/>
<dbReference type="PANTHER" id="PTHR45947">
    <property type="entry name" value="SULFOQUINOVOSYL TRANSFERASE SQD2"/>
    <property type="match status" value="1"/>
</dbReference>
<dbReference type="Gene3D" id="3.40.50.2000">
    <property type="entry name" value="Glycogen Phosphorylase B"/>
    <property type="match status" value="2"/>
</dbReference>
<feature type="domain" description="Glycosyltransferase subfamily 4-like N-terminal" evidence="2">
    <location>
        <begin position="40"/>
        <end position="141"/>
    </location>
</feature>
<feature type="domain" description="Glycosyl transferase family 1" evidence="1">
    <location>
        <begin position="151"/>
        <end position="300"/>
    </location>
</feature>
<evidence type="ECO:0000313" key="3">
    <source>
        <dbReference type="EMBL" id="AYW50917.1"/>
    </source>
</evidence>
<dbReference type="Pfam" id="PF13439">
    <property type="entry name" value="Glyco_transf_4"/>
    <property type="match status" value="1"/>
</dbReference>
<evidence type="ECO:0000259" key="2">
    <source>
        <dbReference type="Pfam" id="PF13439"/>
    </source>
</evidence>
<protein>
    <submittedName>
        <fullName evidence="3">Glycosyl transferase family 1</fullName>
    </submittedName>
</protein>
<evidence type="ECO:0000259" key="1">
    <source>
        <dbReference type="Pfam" id="PF00534"/>
    </source>
</evidence>
<dbReference type="InterPro" id="IPR028098">
    <property type="entry name" value="Glyco_trans_4-like_N"/>
</dbReference>
<sequence length="334" mass="38429">MKVLLYFEGQKMLEKSGIGRAFEHQKKALESAGIDYTTDARSKDYDILHINTYGINSRKMIKQAKKQGKKVIYHAHSNAEDFKNSFLGANMITPLYKKYVVSLYSLGDHLITPTPYAKKILQIYGIQKPIDAVSNGINLEQFQPDEKKEEAFREYFKLAAEQKVIISVGLYFRRKGIVDFVEVARRFPQYKFIWFGHISLYSIPKDIRRIVQYDHPDNVIFPGYIKGDIIEGAYSNADLFFFPSYEETEGIVVLEALASLQNVLVRDIPVYDGWLKDRKNCYMGNNNTEFSQLLEGIVEKKLPDLSKNGWQIAQAKSIPHIGKKLQNIYETVLS</sequence>
<name>A0A3G5FKN3_TETHA</name>
<evidence type="ECO:0000313" key="4">
    <source>
        <dbReference type="Proteomes" id="UP000280475"/>
    </source>
</evidence>